<dbReference type="Gene3D" id="1.25.40.10">
    <property type="entry name" value="Tetratricopeptide repeat domain"/>
    <property type="match status" value="1"/>
</dbReference>
<dbReference type="InterPro" id="IPR011990">
    <property type="entry name" value="TPR-like_helical_dom_sf"/>
</dbReference>
<evidence type="ECO:0000256" key="2">
    <source>
        <dbReference type="SAM" id="MobiDB-lite"/>
    </source>
</evidence>
<dbReference type="InterPro" id="IPR002885">
    <property type="entry name" value="PPR_rpt"/>
</dbReference>
<dbReference type="PROSITE" id="PS51375">
    <property type="entry name" value="PPR"/>
    <property type="match status" value="1"/>
</dbReference>
<name>A0ABN9Q0G7_9DINO</name>
<dbReference type="EMBL" id="CAUYUJ010001772">
    <property type="protein sequence ID" value="CAK0797559.1"/>
    <property type="molecule type" value="Genomic_DNA"/>
</dbReference>
<accession>A0ABN9Q0G7</accession>
<gene>
    <name evidence="3" type="ORF">PCOR1329_LOCUS6601</name>
</gene>
<proteinExistence type="predicted"/>
<evidence type="ECO:0000313" key="3">
    <source>
        <dbReference type="EMBL" id="CAK0797559.1"/>
    </source>
</evidence>
<reference evidence="3" key="1">
    <citation type="submission" date="2023-10" db="EMBL/GenBank/DDBJ databases">
        <authorList>
            <person name="Chen Y."/>
            <person name="Shah S."/>
            <person name="Dougan E. K."/>
            <person name="Thang M."/>
            <person name="Chan C."/>
        </authorList>
    </citation>
    <scope>NUCLEOTIDE SEQUENCE [LARGE SCALE GENOMIC DNA]</scope>
</reference>
<feature type="repeat" description="PPR" evidence="1">
    <location>
        <begin position="45"/>
        <end position="79"/>
    </location>
</feature>
<keyword evidence="4" id="KW-1185">Reference proteome</keyword>
<organism evidence="3 4">
    <name type="scientific">Prorocentrum cordatum</name>
    <dbReference type="NCBI Taxonomy" id="2364126"/>
    <lineage>
        <taxon>Eukaryota</taxon>
        <taxon>Sar</taxon>
        <taxon>Alveolata</taxon>
        <taxon>Dinophyceae</taxon>
        <taxon>Prorocentrales</taxon>
        <taxon>Prorocentraceae</taxon>
        <taxon>Prorocentrum</taxon>
    </lineage>
</organism>
<evidence type="ECO:0000313" key="4">
    <source>
        <dbReference type="Proteomes" id="UP001189429"/>
    </source>
</evidence>
<feature type="region of interest" description="Disordered" evidence="2">
    <location>
        <begin position="106"/>
        <end position="139"/>
    </location>
</feature>
<protein>
    <recommendedName>
        <fullName evidence="5">Pentacotripeptide-repeat region of PRORP domain-containing protein</fullName>
    </recommendedName>
</protein>
<dbReference type="Proteomes" id="UP001189429">
    <property type="component" value="Unassembled WGS sequence"/>
</dbReference>
<dbReference type="NCBIfam" id="TIGR00756">
    <property type="entry name" value="PPR"/>
    <property type="match status" value="1"/>
</dbReference>
<evidence type="ECO:0008006" key="5">
    <source>
        <dbReference type="Google" id="ProtNLM"/>
    </source>
</evidence>
<evidence type="ECO:0000256" key="1">
    <source>
        <dbReference type="PROSITE-ProRule" id="PRU00708"/>
    </source>
</evidence>
<comment type="caution">
    <text evidence="3">The sequence shown here is derived from an EMBL/GenBank/DDBJ whole genome shotgun (WGS) entry which is preliminary data.</text>
</comment>
<sequence length="139" mass="14538">QEGGMEPSPEAYGDAVIAVAMAEEAEMAAELLDRGARATYPQSLPGAAYVTVVHALERGSRWELALAVLRGMRSRGALPSKLVCDAVERACAAAGRPELAREVEACLPPQREGNPGGPARPRRRPFLAGLPPIRGAAAA</sequence>
<feature type="non-terminal residue" evidence="3">
    <location>
        <position position="1"/>
    </location>
</feature>